<reference evidence="1 2" key="1">
    <citation type="journal article" date="2022" name="New Phytol.">
        <title>Ecological generalism drives hyperdiversity of secondary metabolite gene clusters in xylarialean endophytes.</title>
        <authorList>
            <person name="Franco M.E.E."/>
            <person name="Wisecaver J.H."/>
            <person name="Arnold A.E."/>
            <person name="Ju Y.M."/>
            <person name="Slot J.C."/>
            <person name="Ahrendt S."/>
            <person name="Moore L.P."/>
            <person name="Eastman K.E."/>
            <person name="Scott K."/>
            <person name="Konkel Z."/>
            <person name="Mondo S.J."/>
            <person name="Kuo A."/>
            <person name="Hayes R.D."/>
            <person name="Haridas S."/>
            <person name="Andreopoulos B."/>
            <person name="Riley R."/>
            <person name="LaButti K."/>
            <person name="Pangilinan J."/>
            <person name="Lipzen A."/>
            <person name="Amirebrahimi M."/>
            <person name="Yan J."/>
            <person name="Adam C."/>
            <person name="Keymanesh K."/>
            <person name="Ng V."/>
            <person name="Louie K."/>
            <person name="Northen T."/>
            <person name="Drula E."/>
            <person name="Henrissat B."/>
            <person name="Hsieh H.M."/>
            <person name="Youens-Clark K."/>
            <person name="Lutzoni F."/>
            <person name="Miadlikowska J."/>
            <person name="Eastwood D.C."/>
            <person name="Hamelin R.C."/>
            <person name="Grigoriev I.V."/>
            <person name="U'Ren J.M."/>
        </authorList>
    </citation>
    <scope>NUCLEOTIDE SEQUENCE [LARGE SCALE GENOMIC DNA]</scope>
    <source>
        <strain evidence="1 2">ER1909</strain>
    </source>
</reference>
<dbReference type="Proteomes" id="UP001497680">
    <property type="component" value="Unassembled WGS sequence"/>
</dbReference>
<proteinExistence type="predicted"/>
<dbReference type="EMBL" id="MU394350">
    <property type="protein sequence ID" value="KAI6083543.1"/>
    <property type="molecule type" value="Genomic_DNA"/>
</dbReference>
<sequence>MLTLGLLRKAHRTPLRFDTLGLRNVTARELRLRQNVHLSGLRFESTTPKPKPSTEAVSQLPPPKFAFPERICVYHAGTGRITFLACLKISTLFIFVFFGFVVTPAYYEKEGLSPTVLRTTLSAIVPLVFVAYTTSPFVSFIHMRIPPFARQSEDMLRRFVRTLPPTTELDVTSMSFIAKPRASKVKLEDLYRVNRRLGIVNLARDTKAENAARRWYMFRAVGNFSAQPSSNTVTRASWVWESIMNTIKTRQV</sequence>
<accession>A0ACC0CTD5</accession>
<organism evidence="1 2">
    <name type="scientific">Hypoxylon rubiginosum</name>
    <dbReference type="NCBI Taxonomy" id="110542"/>
    <lineage>
        <taxon>Eukaryota</taxon>
        <taxon>Fungi</taxon>
        <taxon>Dikarya</taxon>
        <taxon>Ascomycota</taxon>
        <taxon>Pezizomycotina</taxon>
        <taxon>Sordariomycetes</taxon>
        <taxon>Xylariomycetidae</taxon>
        <taxon>Xylariales</taxon>
        <taxon>Hypoxylaceae</taxon>
        <taxon>Hypoxylon</taxon>
    </lineage>
</organism>
<evidence type="ECO:0000313" key="2">
    <source>
        <dbReference type="Proteomes" id="UP001497680"/>
    </source>
</evidence>
<comment type="caution">
    <text evidence="1">The sequence shown here is derived from an EMBL/GenBank/DDBJ whole genome shotgun (WGS) entry which is preliminary data.</text>
</comment>
<evidence type="ECO:0000313" key="1">
    <source>
        <dbReference type="EMBL" id="KAI6083543.1"/>
    </source>
</evidence>
<gene>
    <name evidence="1" type="ORF">F4821DRAFT_262793</name>
</gene>
<keyword evidence="2" id="KW-1185">Reference proteome</keyword>
<name>A0ACC0CTD5_9PEZI</name>
<protein>
    <submittedName>
        <fullName evidence="1">Uncharacterized protein</fullName>
    </submittedName>
</protein>